<dbReference type="EMBL" id="JANSUY010000020">
    <property type="protein sequence ID" value="MCR9016875.1"/>
    <property type="molecule type" value="Genomic_DNA"/>
</dbReference>
<keyword evidence="2" id="KW-1185">Reference proteome</keyword>
<evidence type="ECO:0000313" key="2">
    <source>
        <dbReference type="Proteomes" id="UP001142175"/>
    </source>
</evidence>
<protein>
    <submittedName>
        <fullName evidence="1">DUF4221 domain-containing protein</fullName>
    </submittedName>
</protein>
<dbReference type="Proteomes" id="UP001142175">
    <property type="component" value="Unassembled WGS sequence"/>
</dbReference>
<name>A0A9X2PAR0_9BACT</name>
<reference evidence="1" key="1">
    <citation type="submission" date="2022-08" db="EMBL/GenBank/DDBJ databases">
        <authorList>
            <person name="Zhang D."/>
        </authorList>
    </citation>
    <scope>NUCLEOTIDE SEQUENCE</scope>
    <source>
        <strain evidence="1">XJ19-11</strain>
    </source>
</reference>
<dbReference type="InterPro" id="IPR025316">
    <property type="entry name" value="DUF4221"/>
</dbReference>
<proteinExistence type="predicted"/>
<organism evidence="1 2">
    <name type="scientific">Aquiflexum gelatinilyticum</name>
    <dbReference type="NCBI Taxonomy" id="2961943"/>
    <lineage>
        <taxon>Bacteria</taxon>
        <taxon>Pseudomonadati</taxon>
        <taxon>Bacteroidota</taxon>
        <taxon>Cytophagia</taxon>
        <taxon>Cytophagales</taxon>
        <taxon>Cyclobacteriaceae</taxon>
        <taxon>Aquiflexum</taxon>
    </lineage>
</organism>
<gene>
    <name evidence="1" type="ORF">NU887_17715</name>
</gene>
<accession>A0A9X2PAR0</accession>
<evidence type="ECO:0000313" key="1">
    <source>
        <dbReference type="EMBL" id="MCR9016875.1"/>
    </source>
</evidence>
<dbReference type="AlphaFoldDB" id="A0A9X2PAR0"/>
<comment type="caution">
    <text evidence="1">The sequence shown here is derived from an EMBL/GenBank/DDBJ whole genome shotgun (WGS) entry which is preliminary data.</text>
</comment>
<dbReference type="Pfam" id="PF13970">
    <property type="entry name" value="DUF4221"/>
    <property type="match status" value="1"/>
</dbReference>
<sequence>MKNLLLLISVFCLLSCGTNTEKNEDFSQMTFSLDTVMVDSKGEILFLKWDLTNASISADAKKLYNFNSETFALEIINLESLQLEAINKFEKEGPNGIGNSIHGMIDLGNERIYMGAWPSPSIFDLDGRKIGGYENLASIKEKYLSAEEYFMYEVIDPKKEKTVYGLVNEFPGKNFQLGIIDLESDSLNTIPLNAFEKMTGFTITYDDGQMYDLMGPRSFLKVIGDKVFISSDISNELYWFDPNLDSLFYKSYQSRLTKNEKSGKHPNLVSDPKQFNALYRSIYGEPSFLAPVFDPMTELYYRFSYESTFEPETAEEDMYPKLKGAKVYLSVYDSSLNLLAEKEVPKMNKIPGFHFVKDGKIWIFENIDDDLAFVRLNIDTQ</sequence>
<dbReference type="RefSeq" id="WP_258424721.1">
    <property type="nucleotide sequence ID" value="NZ_JANAEZ010000002.1"/>
</dbReference>